<feature type="transmembrane region" description="Helical" evidence="1">
    <location>
        <begin position="55"/>
        <end position="73"/>
    </location>
</feature>
<organism evidence="2 3">
    <name type="scientific">Paenibacillus silagei</name>
    <dbReference type="NCBI Taxonomy" id="1670801"/>
    <lineage>
        <taxon>Bacteria</taxon>
        <taxon>Bacillati</taxon>
        <taxon>Bacillota</taxon>
        <taxon>Bacilli</taxon>
        <taxon>Bacillales</taxon>
        <taxon>Paenibacillaceae</taxon>
        <taxon>Paenibacillus</taxon>
    </lineage>
</organism>
<feature type="transmembrane region" description="Helical" evidence="1">
    <location>
        <begin position="22"/>
        <end position="43"/>
    </location>
</feature>
<accession>A0ABS4P0M6</accession>
<feature type="transmembrane region" description="Helical" evidence="1">
    <location>
        <begin position="213"/>
        <end position="233"/>
    </location>
</feature>
<evidence type="ECO:0000313" key="2">
    <source>
        <dbReference type="EMBL" id="MBP2115077.1"/>
    </source>
</evidence>
<sequence length="242" mass="27177">MTTLKQAWVIVRSEFHGDRWKLLWALLFSLLFMGYFAALSGMVIDDTLTGHDKQLLSDILMVTMMLMLTITFSRRTMKYISEDSYTRMLAYMRALPVPVAAILCKRKLDTLLAVAMNSTLFFSLIYLLSPGIRAELPPASYLAFAFTWIGYSLIVAGMYIIIEFSVSGVMYFWIISAVMLLALGVSGLVYLAGGNILLATVAVSKEWGLLSPLMWGALALGMLSIQLFSRWTIHRLKSRDLV</sequence>
<keyword evidence="1" id="KW-0812">Transmembrane</keyword>
<reference evidence="2 3" key="1">
    <citation type="submission" date="2021-03" db="EMBL/GenBank/DDBJ databases">
        <title>Genomic Encyclopedia of Type Strains, Phase IV (KMG-IV): sequencing the most valuable type-strain genomes for metagenomic binning, comparative biology and taxonomic classification.</title>
        <authorList>
            <person name="Goeker M."/>
        </authorList>
    </citation>
    <scope>NUCLEOTIDE SEQUENCE [LARGE SCALE GENOMIC DNA]</scope>
    <source>
        <strain evidence="2 3">DSM 101953</strain>
    </source>
</reference>
<evidence type="ECO:0000313" key="3">
    <source>
        <dbReference type="Proteomes" id="UP000773462"/>
    </source>
</evidence>
<dbReference type="Proteomes" id="UP000773462">
    <property type="component" value="Unassembled WGS sequence"/>
</dbReference>
<feature type="transmembrane region" description="Helical" evidence="1">
    <location>
        <begin position="111"/>
        <end position="129"/>
    </location>
</feature>
<dbReference type="EMBL" id="JAGGLV010000022">
    <property type="protein sequence ID" value="MBP2115077.1"/>
    <property type="molecule type" value="Genomic_DNA"/>
</dbReference>
<keyword evidence="3" id="KW-1185">Reference proteome</keyword>
<keyword evidence="1" id="KW-0472">Membrane</keyword>
<dbReference type="RefSeq" id="WP_209877941.1">
    <property type="nucleotide sequence ID" value="NZ_JAGGLV010000022.1"/>
</dbReference>
<protein>
    <recommendedName>
        <fullName evidence="4">ABC transporter permease</fullName>
    </recommendedName>
</protein>
<proteinExistence type="predicted"/>
<comment type="caution">
    <text evidence="2">The sequence shown here is derived from an EMBL/GenBank/DDBJ whole genome shotgun (WGS) entry which is preliminary data.</text>
</comment>
<evidence type="ECO:0000256" key="1">
    <source>
        <dbReference type="SAM" id="Phobius"/>
    </source>
</evidence>
<gene>
    <name evidence="2" type="ORF">J2Z70_005262</name>
</gene>
<feature type="transmembrane region" description="Helical" evidence="1">
    <location>
        <begin position="141"/>
        <end position="162"/>
    </location>
</feature>
<feature type="transmembrane region" description="Helical" evidence="1">
    <location>
        <begin position="169"/>
        <end position="193"/>
    </location>
</feature>
<name>A0ABS4P0M6_9BACL</name>
<evidence type="ECO:0008006" key="4">
    <source>
        <dbReference type="Google" id="ProtNLM"/>
    </source>
</evidence>
<keyword evidence="1" id="KW-1133">Transmembrane helix</keyword>